<keyword evidence="1" id="KW-0472">Membrane</keyword>
<dbReference type="PaxDb" id="709991-Odosp_3329"/>
<dbReference type="EMBL" id="CP002544">
    <property type="protein sequence ID" value="ADY34288.1"/>
    <property type="molecule type" value="Genomic_DNA"/>
</dbReference>
<accession>F9ZA16</accession>
<evidence type="ECO:0000256" key="1">
    <source>
        <dbReference type="SAM" id="Phobius"/>
    </source>
</evidence>
<keyword evidence="1" id="KW-0812">Transmembrane</keyword>
<sequence>MNFEFERVFFEAKYSHRIFLNKFTKNFHNFFWIYGVFIYFCFEMKMFLFHFKIMCAENVVITKVIGFS</sequence>
<keyword evidence="1" id="KW-1133">Transmembrane helix</keyword>
<dbReference type="HOGENOM" id="CLU_2789836_0_0_10"/>
<proteinExistence type="predicted"/>
<organism evidence="2 3">
    <name type="scientific">Odoribacter splanchnicus (strain ATCC 29572 / DSM 20712 / CIP 104287 / JCM 15291 / NCTC 10825 / 1651/6)</name>
    <name type="common">Bacteroides splanchnicus</name>
    <dbReference type="NCBI Taxonomy" id="709991"/>
    <lineage>
        <taxon>Bacteria</taxon>
        <taxon>Pseudomonadati</taxon>
        <taxon>Bacteroidota</taxon>
        <taxon>Bacteroidia</taxon>
        <taxon>Bacteroidales</taxon>
        <taxon>Odoribacteraceae</taxon>
        <taxon>Odoribacter</taxon>
    </lineage>
</organism>
<keyword evidence="3" id="KW-1185">Reference proteome</keyword>
<dbReference type="STRING" id="709991.Odosp_3329"/>
<dbReference type="AlphaFoldDB" id="F9ZA16"/>
<evidence type="ECO:0000313" key="3">
    <source>
        <dbReference type="Proteomes" id="UP000006657"/>
    </source>
</evidence>
<gene>
    <name evidence="2" type="ordered locus">Odosp_3329</name>
</gene>
<dbReference type="KEGG" id="osp:Odosp_3329"/>
<evidence type="ECO:0000313" key="2">
    <source>
        <dbReference type="EMBL" id="ADY34288.1"/>
    </source>
</evidence>
<reference evidence="2 3" key="1">
    <citation type="journal article" date="2011" name="Stand. Genomic Sci.">
        <title>Complete genome sequence of Odoribacter splanchnicus type strain (1651/6).</title>
        <authorList>
            <consortium name="US DOE Joint Genome Institute (JGI-PGF)"/>
            <person name="Goker M."/>
            <person name="Gronow S."/>
            <person name="Zeytun A."/>
            <person name="Nolan M."/>
            <person name="Lucas S."/>
            <person name="Lapidus A."/>
            <person name="Hammon N."/>
            <person name="Deshpande S."/>
            <person name="Cheng J.F."/>
            <person name="Pitluck S."/>
            <person name="Liolios K."/>
            <person name="Pagani I."/>
            <person name="Ivanova N."/>
            <person name="Mavromatis K."/>
            <person name="Ovchinikova G."/>
            <person name="Pati A."/>
            <person name="Tapia R."/>
            <person name="Han C."/>
            <person name="Goodwin L."/>
            <person name="Chen A."/>
            <person name="Palaniappan K."/>
            <person name="Land M."/>
            <person name="Hauser L."/>
            <person name="Jeffries C.D."/>
            <person name="Brambilla E.M."/>
            <person name="Rohde M."/>
            <person name="Detter J.C."/>
            <person name="Woyke T."/>
            <person name="Bristow J."/>
            <person name="Markowitz V."/>
            <person name="Hugenholtz P."/>
            <person name="Eisen J.A."/>
            <person name="Kyrpides N.C."/>
            <person name="Klenk H.P."/>
        </authorList>
    </citation>
    <scope>NUCLEOTIDE SEQUENCE [LARGE SCALE GENOMIC DNA]</scope>
    <source>
        <strain evidence="3">ATCC 29572 / DSM 20712 / JCM 15291 / NCTC 10825 / 1651/6</strain>
    </source>
</reference>
<name>F9ZA16_ODOSD</name>
<dbReference type="Proteomes" id="UP000006657">
    <property type="component" value="Chromosome"/>
</dbReference>
<feature type="transmembrane region" description="Helical" evidence="1">
    <location>
        <begin position="30"/>
        <end position="48"/>
    </location>
</feature>
<dbReference type="BioCyc" id="OSPL709991:G1GRN-3389-MONOMER"/>
<protein>
    <submittedName>
        <fullName evidence="2">Uncharacterized protein</fullName>
    </submittedName>
</protein>